<proteinExistence type="predicted"/>
<dbReference type="Gene3D" id="3.20.20.30">
    <property type="entry name" value="Luciferase-like domain"/>
    <property type="match status" value="1"/>
</dbReference>
<dbReference type="EMBL" id="BMTU01000019">
    <property type="protein sequence ID" value="GGR06598.1"/>
    <property type="molecule type" value="Genomic_DNA"/>
</dbReference>
<dbReference type="RefSeq" id="WP_189561455.1">
    <property type="nucleotide sequence ID" value="NZ_BMTE01000020.1"/>
</dbReference>
<protein>
    <submittedName>
        <fullName evidence="2">Luciferase</fullName>
    </submittedName>
</protein>
<dbReference type="AlphaFoldDB" id="A0A918F5J6"/>
<reference evidence="2" key="2">
    <citation type="submission" date="2020-09" db="EMBL/GenBank/DDBJ databases">
        <authorList>
            <person name="Sun Q."/>
            <person name="Ohkuma M."/>
        </authorList>
    </citation>
    <scope>NUCLEOTIDE SEQUENCE</scope>
    <source>
        <strain evidence="2">JCM 4403</strain>
    </source>
</reference>
<feature type="domain" description="Luciferase-like" evidence="1">
    <location>
        <begin position="1"/>
        <end position="315"/>
    </location>
</feature>
<dbReference type="InterPro" id="IPR011251">
    <property type="entry name" value="Luciferase-like_dom"/>
</dbReference>
<name>A0A918F5J6_9ACTN</name>
<accession>A0A918F5J6</accession>
<organism evidence="2 3">
    <name type="scientific">Streptomyces pilosus</name>
    <dbReference type="NCBI Taxonomy" id="28893"/>
    <lineage>
        <taxon>Bacteria</taxon>
        <taxon>Bacillati</taxon>
        <taxon>Actinomycetota</taxon>
        <taxon>Actinomycetes</taxon>
        <taxon>Kitasatosporales</taxon>
        <taxon>Streptomycetaceae</taxon>
        <taxon>Streptomyces</taxon>
    </lineage>
</organism>
<dbReference type="PANTHER" id="PTHR30137">
    <property type="entry name" value="LUCIFERASE-LIKE MONOOXYGENASE"/>
    <property type="match status" value="1"/>
</dbReference>
<gene>
    <name evidence="2" type="ORF">GCM10010280_62960</name>
</gene>
<dbReference type="SUPFAM" id="SSF51679">
    <property type="entry name" value="Bacterial luciferase-like"/>
    <property type="match status" value="1"/>
</dbReference>
<keyword evidence="3" id="KW-1185">Reference proteome</keyword>
<evidence type="ECO:0000313" key="2">
    <source>
        <dbReference type="EMBL" id="GGR06598.1"/>
    </source>
</evidence>
<dbReference type="Pfam" id="PF00296">
    <property type="entry name" value="Bac_luciferase"/>
    <property type="match status" value="1"/>
</dbReference>
<dbReference type="GO" id="GO:0016705">
    <property type="term" value="F:oxidoreductase activity, acting on paired donors, with incorporation or reduction of molecular oxygen"/>
    <property type="evidence" value="ECO:0007669"/>
    <property type="project" value="InterPro"/>
</dbReference>
<dbReference type="GO" id="GO:0005829">
    <property type="term" value="C:cytosol"/>
    <property type="evidence" value="ECO:0007669"/>
    <property type="project" value="TreeGrafter"/>
</dbReference>
<dbReference type="InterPro" id="IPR036661">
    <property type="entry name" value="Luciferase-like_sf"/>
</dbReference>
<reference evidence="2" key="1">
    <citation type="journal article" date="2014" name="Int. J. Syst. Evol. Microbiol.">
        <title>Complete genome sequence of Corynebacterium casei LMG S-19264T (=DSM 44701T), isolated from a smear-ripened cheese.</title>
        <authorList>
            <consortium name="US DOE Joint Genome Institute (JGI-PGF)"/>
            <person name="Walter F."/>
            <person name="Albersmeier A."/>
            <person name="Kalinowski J."/>
            <person name="Ruckert C."/>
        </authorList>
    </citation>
    <scope>NUCLEOTIDE SEQUENCE</scope>
    <source>
        <strain evidence="2">JCM 4403</strain>
    </source>
</reference>
<evidence type="ECO:0000259" key="1">
    <source>
        <dbReference type="Pfam" id="PF00296"/>
    </source>
</evidence>
<dbReference type="Proteomes" id="UP000656732">
    <property type="component" value="Unassembled WGS sequence"/>
</dbReference>
<comment type="caution">
    <text evidence="2">The sequence shown here is derived from an EMBL/GenBank/DDBJ whole genome shotgun (WGS) entry which is preliminary data.</text>
</comment>
<dbReference type="InterPro" id="IPR050766">
    <property type="entry name" value="Bact_Lucif_Oxidored"/>
</dbReference>
<evidence type="ECO:0000313" key="3">
    <source>
        <dbReference type="Proteomes" id="UP000656732"/>
    </source>
</evidence>
<sequence>MQFGINFFPTVGPDDKDAADYFEESLSLVELAEQLGFDHVKTVEHYFFKYGGYSPDPVTFLTAAAARTSRIKLVTGAVIPAFTHPLKLAGKLAMLDNISRGRLQVGFGRAFLPDEFDAFGIDMDESRARFDEGLKACQRLWSEEDVVWDGTFHSFGPVTLLPRPYQRPHPPILVATAKTPSSCEQAGRDGHGLMMVPSISKREVVQDMLGLYRKAWADAGHPGQGEVHMSYNCYLSEDPAEARAKGKEYSRRSNAVMRDAVAAWGERRSEGYAGYEKVVENIARADFDRALAENKVLVGTPEEVVERLRTIREWFGDITISLQVISGNPTHEESARSMRLFAEQVIPHFRDTSPTAG</sequence>
<dbReference type="PANTHER" id="PTHR30137:SF6">
    <property type="entry name" value="LUCIFERASE-LIKE MONOOXYGENASE"/>
    <property type="match status" value="1"/>
</dbReference>